<comment type="caution">
    <text evidence="1">The sequence shown here is derived from an EMBL/GenBank/DDBJ whole genome shotgun (WGS) entry which is preliminary data.</text>
</comment>
<proteinExistence type="predicted"/>
<organism evidence="1">
    <name type="scientific">bioreactor metagenome</name>
    <dbReference type="NCBI Taxonomy" id="1076179"/>
    <lineage>
        <taxon>unclassified sequences</taxon>
        <taxon>metagenomes</taxon>
        <taxon>ecological metagenomes</taxon>
    </lineage>
</organism>
<dbReference type="Pfam" id="PF16022">
    <property type="entry name" value="DUF4783"/>
    <property type="match status" value="1"/>
</dbReference>
<gene>
    <name evidence="1" type="ORF">SDC9_28157</name>
</gene>
<dbReference type="InterPro" id="IPR031977">
    <property type="entry name" value="DUF4783"/>
</dbReference>
<sequence length="210" mass="23226">MVMTPDPIISGLVLARVLKNYSPLFTSVFKYAELHGCAYNLFSPDLYLHLVRFLIILLNKQQTGSLTSAGLKSEGMKFTGKIRIILICSILVLLLPAKGSAQDVNAKVASSIRMANARELSNYFNATIDLSVPGTEGTFSKAQSEIIIRNFFAKYPPASYTQSHQGQSKDGSQYAIGMYKSGNTVFRAYYLIKTVNGKPAIHQLKFEIEE</sequence>
<accession>A0A644UTT9</accession>
<evidence type="ECO:0008006" key="2">
    <source>
        <dbReference type="Google" id="ProtNLM"/>
    </source>
</evidence>
<evidence type="ECO:0000313" key="1">
    <source>
        <dbReference type="EMBL" id="MPL82222.1"/>
    </source>
</evidence>
<dbReference type="EMBL" id="VSSQ01000160">
    <property type="protein sequence ID" value="MPL82222.1"/>
    <property type="molecule type" value="Genomic_DNA"/>
</dbReference>
<dbReference type="Gene3D" id="3.10.450.50">
    <property type="match status" value="1"/>
</dbReference>
<protein>
    <recommendedName>
        <fullName evidence="2">DUF4783 domain-containing protein</fullName>
    </recommendedName>
</protein>
<dbReference type="AlphaFoldDB" id="A0A644UTT9"/>
<reference evidence="1" key="1">
    <citation type="submission" date="2019-08" db="EMBL/GenBank/DDBJ databases">
        <authorList>
            <person name="Kucharzyk K."/>
            <person name="Murdoch R.W."/>
            <person name="Higgins S."/>
            <person name="Loffler F."/>
        </authorList>
    </citation>
    <scope>NUCLEOTIDE SEQUENCE</scope>
</reference>
<name>A0A644UTT9_9ZZZZ</name>